<dbReference type="RefSeq" id="WP_142449274.1">
    <property type="nucleotide sequence ID" value="NZ_FXTA01000001.1"/>
</dbReference>
<dbReference type="EMBL" id="FXTA01000001">
    <property type="protein sequence ID" value="SMO40730.1"/>
    <property type="molecule type" value="Genomic_DNA"/>
</dbReference>
<keyword evidence="4" id="KW-1185">Reference proteome</keyword>
<reference evidence="1 4" key="2">
    <citation type="submission" date="2019-11" db="EMBL/GenBank/DDBJ databases">
        <title>Flavobacterium resistens genome.</title>
        <authorList>
            <person name="Wilson V.M."/>
            <person name="Newman J.D."/>
        </authorList>
    </citation>
    <scope>NUCLEOTIDE SEQUENCE [LARGE SCALE GENOMIC DNA]</scope>
    <source>
        <strain evidence="1 4">DSM 19382</strain>
    </source>
</reference>
<reference evidence="2 3" key="1">
    <citation type="submission" date="2017-05" db="EMBL/GenBank/DDBJ databases">
        <authorList>
            <person name="Varghese N."/>
            <person name="Submissions S."/>
        </authorList>
    </citation>
    <scope>NUCLEOTIDE SEQUENCE [LARGE SCALE GENOMIC DNA]</scope>
    <source>
        <strain evidence="2 3">DSM 19382</strain>
    </source>
</reference>
<evidence type="ECO:0000313" key="3">
    <source>
        <dbReference type="Proteomes" id="UP000317289"/>
    </source>
</evidence>
<evidence type="ECO:0000313" key="2">
    <source>
        <dbReference type="EMBL" id="SMO40730.1"/>
    </source>
</evidence>
<evidence type="ECO:0000313" key="1">
    <source>
        <dbReference type="EMBL" id="MRX68402.1"/>
    </source>
</evidence>
<protein>
    <recommendedName>
        <fullName evidence="5">Carboxypeptidase regulatory-like domain-containing protein</fullName>
    </recommendedName>
</protein>
<gene>
    <name evidence="1" type="ORF">GJU42_10570</name>
    <name evidence="2" type="ORF">SAMN06265349_101587</name>
</gene>
<sequence length="229" mass="26367">MRKIIFLFFILFTCYSCEIQYDGETRLVVQGQVVDRNSNPIPNKRIEINNFSDGTYTPSDLISYTKTDSEGKFLMIFPAPKGEDIEIITTLNGYNFDDDYATLNYATGFQNKSITALKKNFKNYKLDLNQVTLYKNDEITQLQIQLNKTSTNKTVTALNVQGVLSKDFTDLNYKNENHYLETNFNVVKNQNVRLSYTIADYSDPTKVVTTNHETIIPINSEKVIHLLTY</sequence>
<dbReference type="AlphaFoldDB" id="A0A521B1S7"/>
<evidence type="ECO:0000313" key="4">
    <source>
        <dbReference type="Proteomes" id="UP000468990"/>
    </source>
</evidence>
<proteinExistence type="predicted"/>
<organism evidence="2 3">
    <name type="scientific">Flavobacterium resistens</name>
    <dbReference type="NCBI Taxonomy" id="443612"/>
    <lineage>
        <taxon>Bacteria</taxon>
        <taxon>Pseudomonadati</taxon>
        <taxon>Bacteroidota</taxon>
        <taxon>Flavobacteriia</taxon>
        <taxon>Flavobacteriales</taxon>
        <taxon>Flavobacteriaceae</taxon>
        <taxon>Flavobacterium</taxon>
    </lineage>
</organism>
<dbReference type="OrthoDB" id="1349978at2"/>
<evidence type="ECO:0008006" key="5">
    <source>
        <dbReference type="Google" id="ProtNLM"/>
    </source>
</evidence>
<dbReference type="SUPFAM" id="SSF49464">
    <property type="entry name" value="Carboxypeptidase regulatory domain-like"/>
    <property type="match status" value="1"/>
</dbReference>
<dbReference type="EMBL" id="WKKG01000005">
    <property type="protein sequence ID" value="MRX68402.1"/>
    <property type="molecule type" value="Genomic_DNA"/>
</dbReference>
<name>A0A521B1S7_9FLAO</name>
<dbReference type="InterPro" id="IPR008969">
    <property type="entry name" value="CarboxyPept-like_regulatory"/>
</dbReference>
<accession>A0A521B1S7</accession>
<dbReference type="Proteomes" id="UP000468990">
    <property type="component" value="Unassembled WGS sequence"/>
</dbReference>
<dbReference type="Proteomes" id="UP000317289">
    <property type="component" value="Unassembled WGS sequence"/>
</dbReference>